<dbReference type="AlphaFoldDB" id="A0A285HM81"/>
<dbReference type="Gene3D" id="1.10.150.520">
    <property type="match status" value="1"/>
</dbReference>
<evidence type="ECO:0000256" key="1">
    <source>
        <dbReference type="ARBA" id="ARBA00022801"/>
    </source>
</evidence>
<keyword evidence="1" id="KW-0378">Hydrolase</keyword>
<dbReference type="InterPro" id="IPR023214">
    <property type="entry name" value="HAD_sf"/>
</dbReference>
<dbReference type="SUPFAM" id="SSF56784">
    <property type="entry name" value="HAD-like"/>
    <property type="match status" value="1"/>
</dbReference>
<dbReference type="Proteomes" id="UP000219573">
    <property type="component" value="Unassembled WGS sequence"/>
</dbReference>
<organism evidence="2 3">
    <name type="scientific">Orenia metallireducens</name>
    <dbReference type="NCBI Taxonomy" id="1413210"/>
    <lineage>
        <taxon>Bacteria</taxon>
        <taxon>Bacillati</taxon>
        <taxon>Bacillota</taxon>
        <taxon>Clostridia</taxon>
        <taxon>Halanaerobiales</taxon>
        <taxon>Halobacteroidaceae</taxon>
        <taxon>Orenia</taxon>
    </lineage>
</organism>
<evidence type="ECO:0000313" key="2">
    <source>
        <dbReference type="EMBL" id="SNY35791.1"/>
    </source>
</evidence>
<sequence>MISIESSSVEKILIIVAIRIGAGLMEKRDMILFDLDGTLLRIDFDNFLNRYFKALTGEFTDLAKPELFIKVLMKSTQEMIVNDGTLTNEEAFMASFFSMIEVEDIEATKSRFNSFYKDKFPLLGQNVKANTKVLEMIELLKDLGYTMAITTNPLFPREAILQRISWAGLNPEDFVLVTSYEEMHYAKPNLAYFQEVIDKLDVSAKSCILVGNDLQEDIVAGRLGIKTFLVEDYLIDRGSEEEIIPDWRGSLGQFVDYIKENF</sequence>
<dbReference type="EMBL" id="OBDZ01000020">
    <property type="protein sequence ID" value="SNY35791.1"/>
    <property type="molecule type" value="Genomic_DNA"/>
</dbReference>
<dbReference type="PANTHER" id="PTHR43316">
    <property type="entry name" value="HYDROLASE, HALOACID DELAHOGENASE-RELATED"/>
    <property type="match status" value="1"/>
</dbReference>
<dbReference type="STRING" id="1413210.U472_06180"/>
<proteinExistence type="predicted"/>
<dbReference type="PRINTS" id="PR00413">
    <property type="entry name" value="HADHALOGNASE"/>
</dbReference>
<dbReference type="PANTHER" id="PTHR43316:SF3">
    <property type="entry name" value="HALOACID DEHALOGENASE, TYPE II (AFU_ORTHOLOGUE AFUA_2G07750)-RELATED"/>
    <property type="match status" value="1"/>
</dbReference>
<gene>
    <name evidence="2" type="ORF">SAMN06265827_1206</name>
</gene>
<name>A0A285HM81_9FIRM</name>
<accession>A0A285HM81</accession>
<dbReference type="Gene3D" id="3.40.50.1000">
    <property type="entry name" value="HAD superfamily/HAD-like"/>
    <property type="match status" value="1"/>
</dbReference>
<dbReference type="InterPro" id="IPR041492">
    <property type="entry name" value="HAD_2"/>
</dbReference>
<reference evidence="3" key="1">
    <citation type="submission" date="2017-09" db="EMBL/GenBank/DDBJ databases">
        <authorList>
            <person name="Varghese N."/>
            <person name="Submissions S."/>
        </authorList>
    </citation>
    <scope>NUCLEOTIDE SEQUENCE [LARGE SCALE GENOMIC DNA]</scope>
    <source>
        <strain evidence="3">MSL47</strain>
    </source>
</reference>
<protein>
    <submittedName>
        <fullName evidence="2">FMN phosphatase YigB, HAD superfamily</fullName>
    </submittedName>
</protein>
<dbReference type="RefSeq" id="WP_253250769.1">
    <property type="nucleotide sequence ID" value="NZ_OBDZ01000020.1"/>
</dbReference>
<dbReference type="SFLD" id="SFLDS00003">
    <property type="entry name" value="Haloacid_Dehalogenase"/>
    <property type="match status" value="1"/>
</dbReference>
<dbReference type="GO" id="GO:0016787">
    <property type="term" value="F:hydrolase activity"/>
    <property type="evidence" value="ECO:0007669"/>
    <property type="project" value="UniProtKB-KW"/>
</dbReference>
<dbReference type="InterPro" id="IPR006439">
    <property type="entry name" value="HAD-SF_hydro_IA"/>
</dbReference>
<keyword evidence="3" id="KW-1185">Reference proteome</keyword>
<dbReference type="SFLD" id="SFLDG01129">
    <property type="entry name" value="C1.5:_HAD__Beta-PGM__Phosphata"/>
    <property type="match status" value="1"/>
</dbReference>
<dbReference type="InterPro" id="IPR051540">
    <property type="entry name" value="S-2-haloacid_dehalogenase"/>
</dbReference>
<dbReference type="Pfam" id="PF13419">
    <property type="entry name" value="HAD_2"/>
    <property type="match status" value="1"/>
</dbReference>
<dbReference type="InterPro" id="IPR036412">
    <property type="entry name" value="HAD-like_sf"/>
</dbReference>
<evidence type="ECO:0000313" key="3">
    <source>
        <dbReference type="Proteomes" id="UP000219573"/>
    </source>
</evidence>